<evidence type="ECO:0000313" key="16">
    <source>
        <dbReference type="EMBL" id="GAO49409.1"/>
    </source>
</evidence>
<dbReference type="PANTHER" id="PTHR12189">
    <property type="entry name" value="MRNA GUANINE-7- METHYLTRANSFERASE"/>
    <property type="match status" value="1"/>
</dbReference>
<feature type="compositionally biased region" description="Polar residues" evidence="14">
    <location>
        <begin position="101"/>
        <end position="111"/>
    </location>
</feature>
<evidence type="ECO:0000256" key="10">
    <source>
        <dbReference type="ARBA" id="ARBA00044712"/>
    </source>
</evidence>
<dbReference type="Pfam" id="PF03291">
    <property type="entry name" value="mRNA_G-N7_MeTrfase"/>
    <property type="match status" value="1"/>
</dbReference>
<feature type="site" description="mRNA cap binding" evidence="13">
    <location>
        <position position="348"/>
    </location>
</feature>
<name>A0A0E9NHU4_SAICN</name>
<keyword evidence="4" id="KW-0808">Transferase</keyword>
<reference evidence="16 17" key="3">
    <citation type="journal article" date="2015" name="Genome Announc.">
        <title>Draft Genome Sequence of the Archiascomycetous Yeast Saitoella complicata.</title>
        <authorList>
            <person name="Yamauchi K."/>
            <person name="Kondo S."/>
            <person name="Hamamoto M."/>
            <person name="Takahashi Y."/>
            <person name="Ogura Y."/>
            <person name="Hayashi T."/>
            <person name="Nishida H."/>
        </authorList>
    </citation>
    <scope>NUCLEOTIDE SEQUENCE [LARGE SCALE GENOMIC DNA]</scope>
    <source>
        <strain evidence="16 17">NRRL Y-17804</strain>
    </source>
</reference>
<evidence type="ECO:0000256" key="5">
    <source>
        <dbReference type="ARBA" id="ARBA00022691"/>
    </source>
</evidence>
<dbReference type="GO" id="GO:0004482">
    <property type="term" value="F:mRNA 5'-cap (guanine-N7-)-methyltransferase activity"/>
    <property type="evidence" value="ECO:0007669"/>
    <property type="project" value="UniProtKB-EC"/>
</dbReference>
<evidence type="ECO:0000256" key="11">
    <source>
        <dbReference type="ARBA" id="ARBA00049739"/>
    </source>
</evidence>
<dbReference type="SUPFAM" id="SSF53335">
    <property type="entry name" value="S-adenosyl-L-methionine-dependent methyltransferases"/>
    <property type="match status" value="1"/>
</dbReference>
<evidence type="ECO:0000256" key="8">
    <source>
        <dbReference type="ARBA" id="ARBA00032772"/>
    </source>
</evidence>
<feature type="compositionally biased region" description="Polar residues" evidence="14">
    <location>
        <begin position="28"/>
        <end position="37"/>
    </location>
</feature>
<feature type="site" description="mRNA cap binding" evidence="13">
    <location>
        <position position="574"/>
    </location>
</feature>
<keyword evidence="7 13" id="KW-0507">mRNA processing</keyword>
<dbReference type="PROSITE" id="PS51562">
    <property type="entry name" value="RNA_CAP0_MT"/>
    <property type="match status" value="1"/>
</dbReference>
<evidence type="ECO:0000256" key="1">
    <source>
        <dbReference type="ARBA" id="ARBA00003378"/>
    </source>
</evidence>
<dbReference type="Gene3D" id="3.40.50.150">
    <property type="entry name" value="Vaccinia Virus protein VP39"/>
    <property type="match status" value="1"/>
</dbReference>
<feature type="site" description="mRNA cap binding" evidence="13">
    <location>
        <position position="417"/>
    </location>
</feature>
<feature type="compositionally biased region" description="Low complexity" evidence="14">
    <location>
        <begin position="11"/>
        <end position="23"/>
    </location>
</feature>
<feature type="compositionally biased region" description="Basic and acidic residues" evidence="14">
    <location>
        <begin position="154"/>
        <end position="187"/>
    </location>
</feature>
<evidence type="ECO:0000259" key="15">
    <source>
        <dbReference type="PROSITE" id="PS51562"/>
    </source>
</evidence>
<proteinExistence type="predicted"/>
<comment type="catalytic activity">
    <reaction evidence="10">
        <text>a 5'-end (5'-triphosphoguanosine)-ribonucleoside in mRNA + S-adenosyl-L-methionine = a 5'-end (N(7)-methyl 5'-triphosphoguanosine)-ribonucleoside in mRNA + S-adenosyl-L-homocysteine</text>
        <dbReference type="Rhea" id="RHEA:67008"/>
        <dbReference type="Rhea" id="RHEA-COMP:17166"/>
        <dbReference type="Rhea" id="RHEA-COMP:17167"/>
        <dbReference type="ChEBI" id="CHEBI:57856"/>
        <dbReference type="ChEBI" id="CHEBI:59789"/>
        <dbReference type="ChEBI" id="CHEBI:156461"/>
        <dbReference type="ChEBI" id="CHEBI:167617"/>
        <dbReference type="EC" id="2.1.1.56"/>
    </reaction>
</comment>
<feature type="domain" description="MRNA cap 0 methyltransferase" evidence="15">
    <location>
        <begin position="294"/>
        <end position="582"/>
    </location>
</feature>
<feature type="region of interest" description="Disordered" evidence="14">
    <location>
        <begin position="1"/>
        <end position="63"/>
    </location>
</feature>
<comment type="function">
    <text evidence="1">Responsible for methylating the 5'-cap structure of mRNAs.</text>
</comment>
<feature type="compositionally biased region" description="Polar residues" evidence="14">
    <location>
        <begin position="79"/>
        <end position="91"/>
    </location>
</feature>
<dbReference type="InterPro" id="IPR029063">
    <property type="entry name" value="SAM-dependent_MTases_sf"/>
</dbReference>
<feature type="binding site" evidence="12">
    <location>
        <position position="418"/>
    </location>
    <ligand>
        <name>S-adenosyl-L-methionine</name>
        <dbReference type="ChEBI" id="CHEBI:59789"/>
    </ligand>
</feature>
<gene>
    <name evidence="16" type="ORF">G7K_3559-t1</name>
</gene>
<reference evidence="16 17" key="2">
    <citation type="journal article" date="2014" name="J. Gen. Appl. Microbiol.">
        <title>The early diverging ascomycetous budding yeast Saitoella complicata has three histone deacetylases belonging to the Clr6, Hos2, and Rpd3 lineages.</title>
        <authorList>
            <person name="Nishida H."/>
            <person name="Matsumoto T."/>
            <person name="Kondo S."/>
            <person name="Hamamoto M."/>
            <person name="Yoshikawa H."/>
        </authorList>
    </citation>
    <scope>NUCLEOTIDE SEQUENCE [LARGE SCALE GENOMIC DNA]</scope>
    <source>
        <strain evidence="16 17">NRRL Y-17804</strain>
    </source>
</reference>
<feature type="site" description="mRNA cap binding" evidence="13">
    <location>
        <position position="342"/>
    </location>
</feature>
<feature type="site" description="mRNA cap binding" evidence="13">
    <location>
        <position position="373"/>
    </location>
</feature>
<accession>A0A0E9NHU4</accession>
<dbReference type="GO" id="GO:0003723">
    <property type="term" value="F:RNA binding"/>
    <property type="evidence" value="ECO:0007669"/>
    <property type="project" value="UniProtKB-KW"/>
</dbReference>
<evidence type="ECO:0000256" key="7">
    <source>
        <dbReference type="ARBA" id="ARBA00023042"/>
    </source>
</evidence>
<dbReference type="EMBL" id="BACD03000022">
    <property type="protein sequence ID" value="GAO49409.1"/>
    <property type="molecule type" value="Genomic_DNA"/>
</dbReference>
<keyword evidence="3" id="KW-0489">Methyltransferase</keyword>
<dbReference type="CDD" id="cd02440">
    <property type="entry name" value="AdoMet_MTases"/>
    <property type="match status" value="1"/>
</dbReference>
<keyword evidence="6" id="KW-0694">RNA-binding</keyword>
<feature type="binding site" evidence="12">
    <location>
        <position position="339"/>
    </location>
    <ligand>
        <name>S-adenosyl-L-methionine</name>
        <dbReference type="ChEBI" id="CHEBI:59789"/>
    </ligand>
</feature>
<comment type="caution">
    <text evidence="16">The sequence shown here is derived from an EMBL/GenBank/DDBJ whole genome shotgun (WGS) entry which is preliminary data.</text>
</comment>
<feature type="binding site" evidence="13">
    <location>
        <begin position="303"/>
        <end position="304"/>
    </location>
    <ligand>
        <name>mRNA</name>
        <dbReference type="ChEBI" id="CHEBI:33699"/>
    </ligand>
</feature>
<evidence type="ECO:0000256" key="9">
    <source>
        <dbReference type="ARBA" id="ARBA00033387"/>
    </source>
</evidence>
<dbReference type="EC" id="2.1.1.56" evidence="2"/>
<dbReference type="InterPro" id="IPR039753">
    <property type="entry name" value="RG7MT1"/>
</dbReference>
<evidence type="ECO:0000256" key="13">
    <source>
        <dbReference type="PIRSR" id="PIRSR028762-2"/>
    </source>
</evidence>
<dbReference type="PANTHER" id="PTHR12189:SF2">
    <property type="entry name" value="MRNA CAP GUANINE-N7 METHYLTRANSFERASE"/>
    <property type="match status" value="1"/>
</dbReference>
<dbReference type="STRING" id="698492.A0A0E9NHU4"/>
<feature type="region of interest" description="Disordered" evidence="14">
    <location>
        <begin position="79"/>
        <end position="259"/>
    </location>
</feature>
<feature type="binding site" evidence="12">
    <location>
        <position position="361"/>
    </location>
    <ligand>
        <name>S-adenosyl-L-methionine</name>
        <dbReference type="ChEBI" id="CHEBI:59789"/>
    </ligand>
</feature>
<dbReference type="Proteomes" id="UP000033140">
    <property type="component" value="Unassembled WGS sequence"/>
</dbReference>
<feature type="site" description="mRNA cap binding" evidence="13">
    <location>
        <position position="505"/>
    </location>
</feature>
<feature type="compositionally biased region" description="Basic and acidic residues" evidence="14">
    <location>
        <begin position="226"/>
        <end position="259"/>
    </location>
</feature>
<evidence type="ECO:0000256" key="14">
    <source>
        <dbReference type="SAM" id="MobiDB-lite"/>
    </source>
</evidence>
<evidence type="ECO:0000256" key="4">
    <source>
        <dbReference type="ARBA" id="ARBA00022679"/>
    </source>
</evidence>
<dbReference type="AlphaFoldDB" id="A0A0E9NHU4"/>
<keyword evidence="7 13" id="KW-0506">mRNA capping</keyword>
<keyword evidence="5" id="KW-0949">S-adenosyl-L-methionine</keyword>
<evidence type="ECO:0000256" key="6">
    <source>
        <dbReference type="ARBA" id="ARBA00022884"/>
    </source>
</evidence>
<evidence type="ECO:0000313" key="17">
    <source>
        <dbReference type="Proteomes" id="UP000033140"/>
    </source>
</evidence>
<dbReference type="OMA" id="KPFLEVW"/>
<evidence type="ECO:0000256" key="2">
    <source>
        <dbReference type="ARBA" id="ARBA00011926"/>
    </source>
</evidence>
<sequence>MYDPVRDIITESSPSAESPAASRRPSELQQPTQTGAQTEEDTSHVANQLRSHTESASSSAQAAVVSLVELDRDAEALATNSVQESAATSMAATLFPEDESTLNLNRATGATKTGEGVAEHDVQGDAQDERGDLRPPARSSTAAFGNLPKIPKRRREEGDVVDRRGDARPGDIRRRRADDRDHPESYRRRDRSRSPSYRYDRPRSPAQHRANERFPLPLPYDNTVPESERTLKRPSLRMERTDDERAKERETLRRREDEEMARAKEEARLRAKGDVVRLHYNERPEVGREARESSPIIRLRGFNNWVKSCLISKFVTDEDTHRSAYCHGSRRGPWVLDMGCGKGGDLLKWQKARISRYVGVDIAEISIMQARDRYRDLRGRPFDADFHAVDCFSEPLINILGPNHPSFDVISMQFCMHYAFQSEDKVRCMLSNVSRWLRPGGILIGTIPSSDTIVDKVKALKSGEKGWGNSIYRVEFQGEPQTTFRPPWGHSYRFFLKDAVEDVPEYVVPWEAFRALATEYDLSMLYRRGFHDVFHDEKDDRNLGPLLDRMLKLQHDESRENLVSGDEWDAAGFYLAFAFRKSGA</sequence>
<feature type="binding site" evidence="12">
    <location>
        <position position="413"/>
    </location>
    <ligand>
        <name>S-adenosyl-L-methionine</name>
        <dbReference type="ChEBI" id="CHEBI:59789"/>
    </ligand>
</feature>
<dbReference type="InterPro" id="IPR004971">
    <property type="entry name" value="mRNA_G-N7_MeTrfase_dom"/>
</dbReference>
<feature type="binding site" evidence="12">
    <location>
        <position position="390"/>
    </location>
    <ligand>
        <name>S-adenosyl-L-methionine</name>
        <dbReference type="ChEBI" id="CHEBI:59789"/>
    </ligand>
</feature>
<protein>
    <recommendedName>
        <fullName evidence="11">mRNA cap guanine-N(7) methyltransferase</fullName>
        <ecNumber evidence="2">2.1.1.56</ecNumber>
    </recommendedName>
    <alternativeName>
        <fullName evidence="8">mRNA (guanine-N(7))-methyltransferase</fullName>
    </alternativeName>
    <alternativeName>
        <fullName evidence="9">mRNA cap methyltransferase</fullName>
    </alternativeName>
</protein>
<reference evidence="16 17" key="1">
    <citation type="journal article" date="2011" name="J. Gen. Appl. Microbiol.">
        <title>Draft genome sequencing of the enigmatic yeast Saitoella complicata.</title>
        <authorList>
            <person name="Nishida H."/>
            <person name="Hamamoto M."/>
            <person name="Sugiyama J."/>
        </authorList>
    </citation>
    <scope>NUCLEOTIDE SEQUENCE [LARGE SCALE GENOMIC DNA]</scope>
    <source>
        <strain evidence="16 17">NRRL Y-17804</strain>
    </source>
</reference>
<evidence type="ECO:0000256" key="12">
    <source>
        <dbReference type="PIRSR" id="PIRSR028762-1"/>
    </source>
</evidence>
<organism evidence="16 17">
    <name type="scientific">Saitoella complicata (strain BCRC 22490 / CBS 7301 / JCM 7358 / NBRC 10748 / NRRL Y-17804)</name>
    <dbReference type="NCBI Taxonomy" id="698492"/>
    <lineage>
        <taxon>Eukaryota</taxon>
        <taxon>Fungi</taxon>
        <taxon>Dikarya</taxon>
        <taxon>Ascomycota</taxon>
        <taxon>Taphrinomycotina</taxon>
        <taxon>Taphrinomycotina incertae sedis</taxon>
        <taxon>Saitoella</taxon>
    </lineage>
</organism>
<feature type="binding site" evidence="12">
    <location>
        <position position="307"/>
    </location>
    <ligand>
        <name>S-adenosyl-L-methionine</name>
        <dbReference type="ChEBI" id="CHEBI:59789"/>
    </ligand>
</feature>
<evidence type="ECO:0000256" key="3">
    <source>
        <dbReference type="ARBA" id="ARBA00022603"/>
    </source>
</evidence>
<feature type="compositionally biased region" description="Basic and acidic residues" evidence="14">
    <location>
        <begin position="117"/>
        <end position="135"/>
    </location>
</feature>
<keyword evidence="17" id="KW-1185">Reference proteome</keyword>
<dbReference type="GO" id="GO:0005634">
    <property type="term" value="C:nucleus"/>
    <property type="evidence" value="ECO:0007669"/>
    <property type="project" value="UniProtKB-SubCell"/>
</dbReference>